<dbReference type="OrthoDB" id="370514at2"/>
<proteinExistence type="predicted"/>
<keyword evidence="1" id="KW-1133">Transmembrane helix</keyword>
<reference evidence="3 4" key="1">
    <citation type="journal article" date="2010" name="Stand. Genomic Sci.">
        <title>Complete genome sequence of Spirochaeta smaragdinae type strain (SEBR 4228).</title>
        <authorList>
            <person name="Mavromatis K."/>
            <person name="Yasawong M."/>
            <person name="Chertkov O."/>
            <person name="Lapidus A."/>
            <person name="Lucas S."/>
            <person name="Nolan M."/>
            <person name="Del Rio T.G."/>
            <person name="Tice H."/>
            <person name="Cheng J.F."/>
            <person name="Pitluck S."/>
            <person name="Liolios K."/>
            <person name="Ivanova N."/>
            <person name="Tapia R."/>
            <person name="Han C."/>
            <person name="Bruce D."/>
            <person name="Goodwin L."/>
            <person name="Pati A."/>
            <person name="Chen A."/>
            <person name="Palaniappan K."/>
            <person name="Land M."/>
            <person name="Hauser L."/>
            <person name="Chang Y.J."/>
            <person name="Jeffries C.D."/>
            <person name="Detter J.C."/>
            <person name="Rohde M."/>
            <person name="Brambilla E."/>
            <person name="Spring S."/>
            <person name="Goker M."/>
            <person name="Sikorski J."/>
            <person name="Woyke T."/>
            <person name="Bristow J."/>
            <person name="Eisen J.A."/>
            <person name="Markowitz V."/>
            <person name="Hugenholtz P."/>
            <person name="Klenk H.P."/>
            <person name="Kyrpides N.C."/>
        </authorList>
    </citation>
    <scope>NUCLEOTIDE SEQUENCE [LARGE SCALE GENOMIC DNA]</scope>
    <source>
        <strain evidence="4">DSM 11293 / JCM 15392 / SEBR 4228</strain>
    </source>
</reference>
<keyword evidence="4" id="KW-1185">Reference proteome</keyword>
<protein>
    <recommendedName>
        <fullName evidence="2">FecR protein domain-containing protein</fullName>
    </recommendedName>
</protein>
<dbReference type="PANTHER" id="PTHR38731:SF1">
    <property type="entry name" value="FECR PROTEIN DOMAIN-CONTAINING PROTEIN"/>
    <property type="match status" value="1"/>
</dbReference>
<dbReference type="EMBL" id="CP002116">
    <property type="protein sequence ID" value="ADK81392.1"/>
    <property type="molecule type" value="Genomic_DNA"/>
</dbReference>
<dbReference type="PANTHER" id="PTHR38731">
    <property type="entry name" value="LIPL45-RELATED LIPOPROTEIN-RELATED"/>
    <property type="match status" value="1"/>
</dbReference>
<evidence type="ECO:0000313" key="4">
    <source>
        <dbReference type="Proteomes" id="UP000002318"/>
    </source>
</evidence>
<evidence type="ECO:0000259" key="2">
    <source>
        <dbReference type="Pfam" id="PF04773"/>
    </source>
</evidence>
<dbReference type="eggNOG" id="COG3712">
    <property type="taxonomic scope" value="Bacteria"/>
</dbReference>
<evidence type="ECO:0000256" key="1">
    <source>
        <dbReference type="SAM" id="Phobius"/>
    </source>
</evidence>
<dbReference type="Proteomes" id="UP000002318">
    <property type="component" value="Chromosome"/>
</dbReference>
<accession>E1R765</accession>
<sequence>MRKEDRKRNILILVICLAWMMPPWTVWGQETTAGNSTGISARAGYIVFSDGGGFEIVRDGQKRYYDPLVDYVEGTELHFGDYINTYEHAFLEILLEPGDRIIKVSEQTSFSIPKGSSAEDVGSLRLTYGRVRARVTKLAGGRSFEVQGPSATAGVRGTDFGFDVIAEKTGDSLEATARGAVYCFEGAVDVVSAESHEELVLDAGTMVLLNETTTEKASPEGRIFSSVLPIDSSRIDYWQKYEFVTALEAEDTDETDDFLALNKAKARKLSAVSGITGTLLLGSALFIAQDDNLFSGMDDREKISTGLAVTGGWLVSTAIISAVMGFGD</sequence>
<dbReference type="RefSeq" id="WP_013254855.1">
    <property type="nucleotide sequence ID" value="NC_014364.1"/>
</dbReference>
<dbReference type="HOGENOM" id="CLU_847059_0_0_12"/>
<evidence type="ECO:0000313" key="3">
    <source>
        <dbReference type="EMBL" id="ADK81392.1"/>
    </source>
</evidence>
<dbReference type="STRING" id="573413.Spirs_2277"/>
<dbReference type="KEGG" id="ssm:Spirs_2277"/>
<organism evidence="3 4">
    <name type="scientific">Sediminispirochaeta smaragdinae (strain DSM 11293 / JCM 15392 / SEBR 4228)</name>
    <name type="common">Spirochaeta smaragdinae</name>
    <dbReference type="NCBI Taxonomy" id="573413"/>
    <lineage>
        <taxon>Bacteria</taxon>
        <taxon>Pseudomonadati</taxon>
        <taxon>Spirochaetota</taxon>
        <taxon>Spirochaetia</taxon>
        <taxon>Spirochaetales</taxon>
        <taxon>Spirochaetaceae</taxon>
        <taxon>Sediminispirochaeta</taxon>
    </lineage>
</organism>
<feature type="transmembrane region" description="Helical" evidence="1">
    <location>
        <begin position="307"/>
        <end position="327"/>
    </location>
</feature>
<name>E1R765_SEDSS</name>
<feature type="domain" description="FecR protein" evidence="2">
    <location>
        <begin position="82"/>
        <end position="188"/>
    </location>
</feature>
<gene>
    <name evidence="3" type="ordered locus">Spirs_2277</name>
</gene>
<dbReference type="Gene3D" id="2.60.120.1440">
    <property type="match status" value="1"/>
</dbReference>
<dbReference type="Pfam" id="PF04773">
    <property type="entry name" value="FecR"/>
    <property type="match status" value="1"/>
</dbReference>
<dbReference type="AlphaFoldDB" id="E1R765"/>
<keyword evidence="1" id="KW-0472">Membrane</keyword>
<feature type="transmembrane region" description="Helical" evidence="1">
    <location>
        <begin position="269"/>
        <end position="287"/>
    </location>
</feature>
<keyword evidence="1" id="KW-0812">Transmembrane</keyword>
<dbReference type="InterPro" id="IPR006860">
    <property type="entry name" value="FecR"/>
</dbReference>